<organism evidence="1 2">
    <name type="scientific">Leucogyrophana mollusca</name>
    <dbReference type="NCBI Taxonomy" id="85980"/>
    <lineage>
        <taxon>Eukaryota</taxon>
        <taxon>Fungi</taxon>
        <taxon>Dikarya</taxon>
        <taxon>Basidiomycota</taxon>
        <taxon>Agaricomycotina</taxon>
        <taxon>Agaricomycetes</taxon>
        <taxon>Agaricomycetidae</taxon>
        <taxon>Boletales</taxon>
        <taxon>Boletales incertae sedis</taxon>
        <taxon>Leucogyrophana</taxon>
    </lineage>
</organism>
<comment type="caution">
    <text evidence="1">The sequence shown here is derived from an EMBL/GenBank/DDBJ whole genome shotgun (WGS) entry which is preliminary data.</text>
</comment>
<dbReference type="EMBL" id="MU266355">
    <property type="protein sequence ID" value="KAH7928257.1"/>
    <property type="molecule type" value="Genomic_DNA"/>
</dbReference>
<proteinExistence type="predicted"/>
<sequence>MKLLANMPQQPPRTTFTELIRPGIHMIPKFANPHFLVQATEPVSRATLYGDEGVDEHGIDENETKSLKRKLEDILQSVLGDSVATTSSRPKKRQRGAEQIEGTPENTALFRLLSASRQPQLISLEPPPPPPSKTRAPDLEDSPSDADQRQMRAKSVAVDFAWLMTQTQPTHKPNPKSSRKLSHATCASLVPPPVIMVTVEPRPPPKTRPPGLLSENRHTQSPPNHTQDPQTRYPVMRITTQSSSSPSYDSTRKKRKKRTRERPPAAFWRPDATVQQGKALGYALGYPGSWSARYEGDPRKRWYVRDTMRKGVLAT</sequence>
<accession>A0ACB8BS57</accession>
<keyword evidence="2" id="KW-1185">Reference proteome</keyword>
<protein>
    <submittedName>
        <fullName evidence="1">Uncharacterized protein</fullName>
    </submittedName>
</protein>
<dbReference type="Proteomes" id="UP000790709">
    <property type="component" value="Unassembled WGS sequence"/>
</dbReference>
<name>A0ACB8BS57_9AGAM</name>
<evidence type="ECO:0000313" key="2">
    <source>
        <dbReference type="Proteomes" id="UP000790709"/>
    </source>
</evidence>
<reference evidence="1" key="1">
    <citation type="journal article" date="2021" name="New Phytol.">
        <title>Evolutionary innovations through gain and loss of genes in the ectomycorrhizal Boletales.</title>
        <authorList>
            <person name="Wu G."/>
            <person name="Miyauchi S."/>
            <person name="Morin E."/>
            <person name="Kuo A."/>
            <person name="Drula E."/>
            <person name="Varga T."/>
            <person name="Kohler A."/>
            <person name="Feng B."/>
            <person name="Cao Y."/>
            <person name="Lipzen A."/>
            <person name="Daum C."/>
            <person name="Hundley H."/>
            <person name="Pangilinan J."/>
            <person name="Johnson J."/>
            <person name="Barry K."/>
            <person name="LaButti K."/>
            <person name="Ng V."/>
            <person name="Ahrendt S."/>
            <person name="Min B."/>
            <person name="Choi I.G."/>
            <person name="Park H."/>
            <person name="Plett J.M."/>
            <person name="Magnuson J."/>
            <person name="Spatafora J.W."/>
            <person name="Nagy L.G."/>
            <person name="Henrissat B."/>
            <person name="Grigoriev I.V."/>
            <person name="Yang Z.L."/>
            <person name="Xu J."/>
            <person name="Martin F.M."/>
        </authorList>
    </citation>
    <scope>NUCLEOTIDE SEQUENCE</scope>
    <source>
        <strain evidence="1">KUC20120723A-06</strain>
    </source>
</reference>
<evidence type="ECO:0000313" key="1">
    <source>
        <dbReference type="EMBL" id="KAH7928257.1"/>
    </source>
</evidence>
<gene>
    <name evidence="1" type="ORF">BV22DRAFT_218921</name>
</gene>